<accession>A0A9W8BJZ3</accession>
<dbReference type="EMBL" id="JANBQF010000189">
    <property type="protein sequence ID" value="KAJ2003890.1"/>
    <property type="molecule type" value="Genomic_DNA"/>
</dbReference>
<name>A0A9W8BJZ3_9FUNG</name>
<dbReference type="AlphaFoldDB" id="A0A9W8BJZ3"/>
<sequence>MVAAPLPRNRYMPFVRSPLAMDTTYNSKLGYSSVVNTFEVLKPLPRRHQQRTSWNHWQLRDVVLCPSSKSELFSIYRCNVDKYDIRKQQSTRILGDLEFDPVSMAVGGDYIVVGGQRAELAVARLSDPHSSTVVVRSGGSINNFVALDRQPPAGLPRHRFRDSAAFVDDGVTNLNIMSGQSEPRLLVCNNDHTVRLLSLPGLDLLTELRFPTAVNYAAVSPDGSKMCVVGDSNLVFLFHKRGDTFEKIATLTASNDASFSCDWSQSSELFAVGSQDGYVTVWDIRSHQQKLVQLETFQHGRSRGACRNVKFSPTGSIDLLAFSEHTSYVNIVDTRCFDKRQILHVSGMPEAEVVETQAATDSPSMMDMDLQITGLRFASDSSSLFVGLEESILEYAVDRVGRHSFSSSAII</sequence>
<dbReference type="PANTHER" id="PTHR43991">
    <property type="entry name" value="WD REPEAT PROTEIN (AFU_ORTHOLOGUE AFUA_8G05640)-RELATED"/>
    <property type="match status" value="1"/>
</dbReference>
<organism evidence="3 4">
    <name type="scientific">Coemansia thaxteri</name>
    <dbReference type="NCBI Taxonomy" id="2663907"/>
    <lineage>
        <taxon>Eukaryota</taxon>
        <taxon>Fungi</taxon>
        <taxon>Fungi incertae sedis</taxon>
        <taxon>Zoopagomycota</taxon>
        <taxon>Kickxellomycotina</taxon>
        <taxon>Kickxellomycetes</taxon>
        <taxon>Kickxellales</taxon>
        <taxon>Kickxellaceae</taxon>
        <taxon>Coemansia</taxon>
    </lineage>
</organism>
<dbReference type="Gene3D" id="2.130.10.10">
    <property type="entry name" value="YVTN repeat-like/Quinoprotein amine dehydrogenase"/>
    <property type="match status" value="1"/>
</dbReference>
<evidence type="ECO:0000256" key="1">
    <source>
        <dbReference type="PROSITE-ProRule" id="PRU00221"/>
    </source>
</evidence>
<evidence type="ECO:0000259" key="2">
    <source>
        <dbReference type="Pfam" id="PF10313"/>
    </source>
</evidence>
<dbReference type="InterPro" id="IPR019417">
    <property type="entry name" value="DUF2415"/>
</dbReference>
<proteinExistence type="predicted"/>
<dbReference type="PANTHER" id="PTHR43991:SF9">
    <property type="entry name" value="DUF2415 DOMAIN-CONTAINING PROTEIN"/>
    <property type="match status" value="1"/>
</dbReference>
<dbReference type="Proteomes" id="UP001150907">
    <property type="component" value="Unassembled WGS sequence"/>
</dbReference>
<keyword evidence="1" id="KW-0853">WD repeat</keyword>
<comment type="caution">
    <text evidence="3">The sequence shown here is derived from an EMBL/GenBank/DDBJ whole genome shotgun (WGS) entry which is preliminary data.</text>
</comment>
<dbReference type="PROSITE" id="PS50294">
    <property type="entry name" value="WD_REPEATS_REGION"/>
    <property type="match status" value="1"/>
</dbReference>
<dbReference type="Pfam" id="PF10313">
    <property type="entry name" value="DUF2415"/>
    <property type="match status" value="1"/>
</dbReference>
<reference evidence="3" key="1">
    <citation type="submission" date="2022-07" db="EMBL/GenBank/DDBJ databases">
        <title>Phylogenomic reconstructions and comparative analyses of Kickxellomycotina fungi.</title>
        <authorList>
            <person name="Reynolds N.K."/>
            <person name="Stajich J.E."/>
            <person name="Barry K."/>
            <person name="Grigoriev I.V."/>
            <person name="Crous P."/>
            <person name="Smith M.E."/>
        </authorList>
    </citation>
    <scope>NUCLEOTIDE SEQUENCE</scope>
    <source>
        <strain evidence="3">IMI 214461</strain>
    </source>
</reference>
<dbReference type="PROSITE" id="PS50082">
    <property type="entry name" value="WD_REPEATS_2"/>
    <property type="match status" value="1"/>
</dbReference>
<gene>
    <name evidence="3" type="ORF">H4R26_002818</name>
</gene>
<dbReference type="InterPro" id="IPR036322">
    <property type="entry name" value="WD40_repeat_dom_sf"/>
</dbReference>
<dbReference type="OrthoDB" id="64353at2759"/>
<dbReference type="SMART" id="SM00320">
    <property type="entry name" value="WD40"/>
    <property type="match status" value="3"/>
</dbReference>
<dbReference type="Pfam" id="PF00400">
    <property type="entry name" value="WD40"/>
    <property type="match status" value="1"/>
</dbReference>
<dbReference type="SUPFAM" id="SSF50978">
    <property type="entry name" value="WD40 repeat-like"/>
    <property type="match status" value="1"/>
</dbReference>
<evidence type="ECO:0000313" key="4">
    <source>
        <dbReference type="Proteomes" id="UP001150907"/>
    </source>
</evidence>
<protein>
    <recommendedName>
        <fullName evidence="2">DUF2415 domain-containing protein</fullName>
    </recommendedName>
</protein>
<evidence type="ECO:0000313" key="3">
    <source>
        <dbReference type="EMBL" id="KAJ2003890.1"/>
    </source>
</evidence>
<keyword evidence="4" id="KW-1185">Reference proteome</keyword>
<feature type="domain" description="DUF2415" evidence="2">
    <location>
        <begin position="304"/>
        <end position="344"/>
    </location>
</feature>
<dbReference type="InterPro" id="IPR015943">
    <property type="entry name" value="WD40/YVTN_repeat-like_dom_sf"/>
</dbReference>
<dbReference type="InterPro" id="IPR001680">
    <property type="entry name" value="WD40_rpt"/>
</dbReference>
<feature type="repeat" description="WD" evidence="1">
    <location>
        <begin position="251"/>
        <end position="292"/>
    </location>
</feature>